<evidence type="ECO:0000313" key="6">
    <source>
        <dbReference type="EMBL" id="MDQ0468084.1"/>
    </source>
</evidence>
<dbReference type="InterPro" id="IPR007730">
    <property type="entry name" value="SPOR-like_dom"/>
</dbReference>
<reference evidence="6 7" key="1">
    <citation type="submission" date="2023-07" db="EMBL/GenBank/DDBJ databases">
        <title>Genomic Encyclopedia of Type Strains, Phase IV (KMG-IV): sequencing the most valuable type-strain genomes for metagenomic binning, comparative biology and taxonomic classification.</title>
        <authorList>
            <person name="Goeker M."/>
        </authorList>
    </citation>
    <scope>NUCLEOTIDE SEQUENCE [LARGE SCALE GENOMIC DNA]</scope>
    <source>
        <strain evidence="6 7">DSM 19619</strain>
    </source>
</reference>
<dbReference type="PANTHER" id="PTHR37423:SF2">
    <property type="entry name" value="MEMBRANE-BOUND LYTIC MUREIN TRANSGLYCOSYLASE C"/>
    <property type="match status" value="1"/>
</dbReference>
<dbReference type="Proteomes" id="UP001242480">
    <property type="component" value="Unassembled WGS sequence"/>
</dbReference>
<dbReference type="SUPFAM" id="SSF53955">
    <property type="entry name" value="Lysozyme-like"/>
    <property type="match status" value="1"/>
</dbReference>
<feature type="signal peptide" evidence="3">
    <location>
        <begin position="1"/>
        <end position="20"/>
    </location>
</feature>
<dbReference type="InterPro" id="IPR008258">
    <property type="entry name" value="Transglycosylase_SLT_dom_1"/>
</dbReference>
<evidence type="ECO:0000313" key="7">
    <source>
        <dbReference type="Proteomes" id="UP001242480"/>
    </source>
</evidence>
<evidence type="ECO:0000256" key="3">
    <source>
        <dbReference type="SAM" id="SignalP"/>
    </source>
</evidence>
<proteinExistence type="inferred from homology"/>
<keyword evidence="3" id="KW-0732">Signal</keyword>
<evidence type="ECO:0000259" key="5">
    <source>
        <dbReference type="Pfam" id="PF05036"/>
    </source>
</evidence>
<dbReference type="Pfam" id="PF05036">
    <property type="entry name" value="SPOR"/>
    <property type="match status" value="1"/>
</dbReference>
<evidence type="ECO:0000256" key="2">
    <source>
        <dbReference type="ARBA" id="ARBA00009387"/>
    </source>
</evidence>
<feature type="domain" description="Transglycosylase SLT" evidence="4">
    <location>
        <begin position="37"/>
        <end position="138"/>
    </location>
</feature>
<comment type="caution">
    <text evidence="6">The sequence shown here is derived from an EMBL/GenBank/DDBJ whole genome shotgun (WGS) entry which is preliminary data.</text>
</comment>
<dbReference type="Pfam" id="PF01464">
    <property type="entry name" value="SLT"/>
    <property type="match status" value="1"/>
</dbReference>
<evidence type="ECO:0000259" key="4">
    <source>
        <dbReference type="Pfam" id="PF01464"/>
    </source>
</evidence>
<protein>
    <recommendedName>
        <fullName evidence="8">Lytic transglycosylase</fullName>
    </recommendedName>
</protein>
<keyword evidence="7" id="KW-1185">Reference proteome</keyword>
<dbReference type="EMBL" id="JAUSVX010000001">
    <property type="protein sequence ID" value="MDQ0468084.1"/>
    <property type="molecule type" value="Genomic_DNA"/>
</dbReference>
<dbReference type="InterPro" id="IPR023346">
    <property type="entry name" value="Lysozyme-like_dom_sf"/>
</dbReference>
<name>A0ABU0J1F4_9HYPH</name>
<accession>A0ABU0J1F4</accession>
<evidence type="ECO:0008006" key="8">
    <source>
        <dbReference type="Google" id="ProtNLM"/>
    </source>
</evidence>
<feature type="domain" description="SPOR" evidence="5">
    <location>
        <begin position="203"/>
        <end position="283"/>
    </location>
</feature>
<gene>
    <name evidence="6" type="ORF">QO011_001079</name>
</gene>
<evidence type="ECO:0000256" key="1">
    <source>
        <dbReference type="ARBA" id="ARBA00007734"/>
    </source>
</evidence>
<comment type="similarity">
    <text evidence="1">Belongs to the transglycosylase Slt family.</text>
</comment>
<dbReference type="RefSeq" id="WP_307268659.1">
    <property type="nucleotide sequence ID" value="NZ_JAUSVX010000001.1"/>
</dbReference>
<comment type="similarity">
    <text evidence="2">Belongs to the virb1 family.</text>
</comment>
<feature type="chain" id="PRO_5045097166" description="Lytic transglycosylase" evidence="3">
    <location>
        <begin position="21"/>
        <end position="284"/>
    </location>
</feature>
<dbReference type="Gene3D" id="1.10.530.10">
    <property type="match status" value="1"/>
</dbReference>
<sequence>MRLRRLLCLILLCLAVPARAAPSGAATESPEQALCRLIETAATRHALPVAFLTRLIWRESSFRPGVVSSAGAQGIAQFMPGTAAERGLEDPFDPEQAIPASAHLLADLNRRFGSLGLAAAAYNAGPTRVAGWLAGQRSLPLETQDYVLFVTGHPAEDFLGEAEPAIDRPPAPDRTKPRTCLELTAGLRIAAPEASMALAAFAPWGVQLAGNFSKARALATYARSQRRFAAILGDVRPMVIGTRLRSRGTRAFYRVRAPAASRAEAAALCGRIHAAGGACIVLRS</sequence>
<dbReference type="CDD" id="cd00254">
    <property type="entry name" value="LT-like"/>
    <property type="match status" value="1"/>
</dbReference>
<organism evidence="6 7">
    <name type="scientific">Labrys wisconsinensis</name>
    <dbReference type="NCBI Taxonomy" id="425677"/>
    <lineage>
        <taxon>Bacteria</taxon>
        <taxon>Pseudomonadati</taxon>
        <taxon>Pseudomonadota</taxon>
        <taxon>Alphaproteobacteria</taxon>
        <taxon>Hyphomicrobiales</taxon>
        <taxon>Xanthobacteraceae</taxon>
        <taxon>Labrys</taxon>
    </lineage>
</organism>
<dbReference type="PANTHER" id="PTHR37423">
    <property type="entry name" value="SOLUBLE LYTIC MUREIN TRANSGLYCOSYLASE-RELATED"/>
    <property type="match status" value="1"/>
</dbReference>